<dbReference type="KEGG" id="paro:CUV01_07315"/>
<dbReference type="InterPro" id="IPR003646">
    <property type="entry name" value="SH3-like_bac-type"/>
</dbReference>
<dbReference type="AlphaFoldDB" id="A0A2K9EE45"/>
<protein>
    <submittedName>
        <fullName evidence="3">SH3 domain-containing protein</fullName>
    </submittedName>
</protein>
<reference evidence="3 4" key="1">
    <citation type="submission" date="2017-12" db="EMBL/GenBank/DDBJ databases">
        <authorList>
            <person name="Hurst M.R.H."/>
        </authorList>
    </citation>
    <scope>NUCLEOTIDE SEQUENCE [LARGE SCALE GENOMIC DNA]</scope>
    <source>
        <strain evidence="3 4">BM15</strain>
    </source>
</reference>
<dbReference type="Pfam" id="PF08239">
    <property type="entry name" value="SH3_3"/>
    <property type="match status" value="1"/>
</dbReference>
<evidence type="ECO:0000256" key="1">
    <source>
        <dbReference type="SAM" id="SignalP"/>
    </source>
</evidence>
<feature type="signal peptide" evidence="1">
    <location>
        <begin position="1"/>
        <end position="23"/>
    </location>
</feature>
<dbReference type="Gene3D" id="2.30.30.40">
    <property type="entry name" value="SH3 Domains"/>
    <property type="match status" value="1"/>
</dbReference>
<sequence length="132" mass="13587">MTHIFSGTAAAVALTIACGAASAQQLDVPIFEHESDGQAANCSAGTVMGLKADGDGFLSIRSGPGGNYRKLGELHNGDRITIFNGSGEWLGIAIPGGQIDQGNACQRVGPRRQLTGSGLGWVHSNWVGDIIP</sequence>
<dbReference type="EMBL" id="CP025408">
    <property type="protein sequence ID" value="AUH33223.1"/>
    <property type="molecule type" value="Genomic_DNA"/>
</dbReference>
<proteinExistence type="predicted"/>
<keyword evidence="4" id="KW-1185">Reference proteome</keyword>
<dbReference type="Proteomes" id="UP000233742">
    <property type="component" value="Chromosome"/>
</dbReference>
<feature type="domain" description="SH3b" evidence="2">
    <location>
        <begin position="58"/>
        <end position="127"/>
    </location>
</feature>
<feature type="chain" id="PRO_5014843322" evidence="1">
    <location>
        <begin position="24"/>
        <end position="132"/>
    </location>
</feature>
<evidence type="ECO:0000259" key="2">
    <source>
        <dbReference type="Pfam" id="PF08239"/>
    </source>
</evidence>
<organism evidence="3 4">
    <name type="scientific">Paracoccus tegillarcae</name>
    <dbReference type="NCBI Taxonomy" id="1529068"/>
    <lineage>
        <taxon>Bacteria</taxon>
        <taxon>Pseudomonadati</taxon>
        <taxon>Pseudomonadota</taxon>
        <taxon>Alphaproteobacteria</taxon>
        <taxon>Rhodobacterales</taxon>
        <taxon>Paracoccaceae</taxon>
        <taxon>Paracoccus</taxon>
    </lineage>
</organism>
<name>A0A2K9EE45_9RHOB</name>
<keyword evidence="1" id="KW-0732">Signal</keyword>
<evidence type="ECO:0000313" key="3">
    <source>
        <dbReference type="EMBL" id="AUH33223.1"/>
    </source>
</evidence>
<evidence type="ECO:0000313" key="4">
    <source>
        <dbReference type="Proteomes" id="UP000233742"/>
    </source>
</evidence>
<gene>
    <name evidence="3" type="ORF">CUV01_07315</name>
</gene>
<accession>A0A2K9EE45</accession>
<dbReference type="OrthoDB" id="9816009at2"/>
<dbReference type="RefSeq" id="WP_101459893.1">
    <property type="nucleotide sequence ID" value="NZ_CP025408.1"/>
</dbReference>